<proteinExistence type="predicted"/>
<dbReference type="RefSeq" id="WP_126687048.1">
    <property type="nucleotide sequence ID" value="NZ_RYYV01000034.1"/>
</dbReference>
<evidence type="ECO:0000313" key="4">
    <source>
        <dbReference type="Proteomes" id="UP000274358"/>
    </source>
</evidence>
<evidence type="ECO:0000256" key="2">
    <source>
        <dbReference type="SAM" id="SignalP"/>
    </source>
</evidence>
<feature type="signal peptide" evidence="2">
    <location>
        <begin position="1"/>
        <end position="18"/>
    </location>
</feature>
<evidence type="ECO:0000313" key="3">
    <source>
        <dbReference type="EMBL" id="RUL69299.1"/>
    </source>
</evidence>
<keyword evidence="2" id="KW-0732">Signal</keyword>
<dbReference type="EMBL" id="RYYV01000034">
    <property type="protein sequence ID" value="RUL69299.1"/>
    <property type="molecule type" value="Genomic_DNA"/>
</dbReference>
<feature type="chain" id="PRO_5019547969" evidence="2">
    <location>
        <begin position="19"/>
        <end position="198"/>
    </location>
</feature>
<evidence type="ECO:0000256" key="1">
    <source>
        <dbReference type="SAM" id="MobiDB-lite"/>
    </source>
</evidence>
<protein>
    <submittedName>
        <fullName evidence="3">DUF4124 domain-containing protein</fullName>
    </submittedName>
</protein>
<name>A0A432LZN6_9GAMM</name>
<accession>A0A432LZN6</accession>
<keyword evidence="4" id="KW-1185">Reference proteome</keyword>
<dbReference type="Proteomes" id="UP000274358">
    <property type="component" value="Unassembled WGS sequence"/>
</dbReference>
<dbReference type="OrthoDB" id="5956287at2"/>
<feature type="region of interest" description="Disordered" evidence="1">
    <location>
        <begin position="132"/>
        <end position="160"/>
    </location>
</feature>
<organism evidence="3 4">
    <name type="scientific">Dyella choica</name>
    <dbReference type="NCBI Taxonomy" id="1927959"/>
    <lineage>
        <taxon>Bacteria</taxon>
        <taxon>Pseudomonadati</taxon>
        <taxon>Pseudomonadota</taxon>
        <taxon>Gammaproteobacteria</taxon>
        <taxon>Lysobacterales</taxon>
        <taxon>Rhodanobacteraceae</taxon>
        <taxon>Dyella</taxon>
    </lineage>
</organism>
<sequence length="198" mass="20714">MRIALLLLLLLTVSAAKAQGDIHRCMGADGIPVFTDRVCTDLNAKPVMPAPAASVHAPVEQQPAQAPAAVTCAADLKQLKQAVIDAFAERNPNRLAGLTLWSGDGKEEVVAGIRYFNRLMSRPLIEVKSIGGASSASDHDDDADASSLSLSASPNQTPAHGEALVVQTESDDGSGASVQTHFDVVHRSGCVWLRPQGG</sequence>
<reference evidence="3 4" key="1">
    <citation type="submission" date="2018-12" db="EMBL/GenBank/DDBJ databases">
        <title>Dyella dinghuensis sp. nov. DHOA06 and Dyella choica sp. nov. 4M-K27, isolated from forest soil.</title>
        <authorList>
            <person name="Qiu L.-H."/>
            <person name="Gao Z.-H."/>
        </authorList>
    </citation>
    <scope>NUCLEOTIDE SEQUENCE [LARGE SCALE GENOMIC DNA]</scope>
    <source>
        <strain evidence="3 4">4M-K27</strain>
    </source>
</reference>
<dbReference type="AlphaFoldDB" id="A0A432LZN6"/>
<comment type="caution">
    <text evidence="3">The sequence shown here is derived from an EMBL/GenBank/DDBJ whole genome shotgun (WGS) entry which is preliminary data.</text>
</comment>
<gene>
    <name evidence="3" type="ORF">EKH80_22500</name>
</gene>